<keyword evidence="2 6" id="KW-1141">T=2 icosahedral capsid protein</keyword>
<dbReference type="GO" id="GO:0019013">
    <property type="term" value="C:viral nucleocapsid"/>
    <property type="evidence" value="ECO:0007669"/>
    <property type="project" value="UniProtKB-UniRule"/>
</dbReference>
<comment type="subcellular location">
    <subcellularLocation>
        <location evidence="6">Virion</location>
    </subcellularLocation>
    <text evidence="6">Inner capsid protein. Also found in spherical cytoplasmic structures, called virus factories, that appear early after infection and are the site of viral replication and packaging.</text>
</comment>
<sequence>MAYRNKRNQGNKKQDIKAEPENDQQNSKENKTSFKTDKDKSELKEKVFDKKDTVITDDPQQGKKDASPDDNLKLDKQVTSSKKEDSKQLIEVLKTKKEHEKEVQYEILQKTIPSFQPSETVLKKMIDIKPDPAKKSEKLFRLFEPKQLPIYRANGERELRNRWYWKLKKDDLPEGDYDVREYFLHLYSQVLEYMPDYMLLKEMAVENKNSRDAGKVVDSETAQICDNIFQDEETEGVVRRFVADMRQRVNAERNTVDYPAILHPIDYEFNQYFLTHQIIEPLTNEVIYNYIPERLRNDPNYILNMDVNLPPTARYIRPVLLQDRLNLHDNFESIWDALTKANYVLARSVVPDLKELVSTEAQIQKMSQDLQLEALTVQSETQFLTGINSQAANDAFKTIIACMLSQRTISLKFVTSNYMSLISSMWLMSIVPTTMFIRESLVACQLAVINTIIYPAFGLQKMHYINGDQRTPFMIAEQQINNFQVQNWLHFVNHNIFNQVVIDGVINQTLNDQIRRGLIINQLMEALNVLARQNFQAYPIDYRRSVQRGILLLANRVGQLVDLTRLMCYNYETLMSCITMNMQNVQTLTTEELQLTSVTSLCMLIGNTTVIPEPRTLFHYYQTNVNFHNNYNERINDAVAIIAAANHLDLYRKKMKSLVEDFLNKLHIFDVAKVPDDQMYRLRDRLRRLPVERRRVDVFTIILNNMRQIERASDKIAQGVIIAYREMRLDYDELYGFVNLARDVNGYQQINLEELMRSGDYNQITNILLNNQPVALVGAIPFTTDSAVTSLIAKLDATVFAQIVKQRKVDTIKPILFKINSDSNDFYLVVNYNWIPTSTTKVFKQIPQVFDFRAAMHILSSNLTFTMFHELLPFVNADTVEPINAVAFDNVRIMQEL</sequence>
<comment type="subunit">
    <text evidence="6 7">Homodecamer; each decamer is made up of two conformers of VP2, called VP2A and VP2B. Interacts with a VP1-VP3 complex. Interacts with the intermediate capsid protein VP6. Interacts with NSP5. Interacts (via N-terminus) with NSP2.</text>
</comment>
<dbReference type="HAMAP" id="MF_04123">
    <property type="entry name" value="Rota_VP2"/>
    <property type="match status" value="1"/>
</dbReference>
<proteinExistence type="inferred from homology"/>
<evidence type="ECO:0000256" key="5">
    <source>
        <dbReference type="ARBA" id="ARBA00022996"/>
    </source>
</evidence>
<accession>A0A097GWG8</accession>
<comment type="similarity">
    <text evidence="6 7">Belongs to the rotavirus VP2 family.</text>
</comment>
<name>A0A097GWG8_9REOV</name>
<evidence type="ECO:0000256" key="7">
    <source>
        <dbReference type="RuleBase" id="RU363125"/>
    </source>
</evidence>
<evidence type="ECO:0000256" key="8">
    <source>
        <dbReference type="SAM" id="MobiDB-lite"/>
    </source>
</evidence>
<keyword evidence="3 6" id="KW-0946">Virion</keyword>
<dbReference type="Proteomes" id="UP000121987">
    <property type="component" value="Genome"/>
</dbReference>
<reference evidence="9 10" key="1">
    <citation type="journal article" date="2014" name="Biologicals">
        <title>Classification and characterization of a laboratory chicken rotavirus strain carrying G7P[35] neutralization antigens on the genotype 4 backbone gene configuration.</title>
        <authorList>
            <person name="Papp H."/>
            <person name="Marton S."/>
            <person name="Farkas S.L."/>
            <person name="Jakab F."/>
            <person name="Martella V."/>
            <person name="Malik Y.S."/>
            <person name="Palya V."/>
            <person name="Banyai K."/>
        </authorList>
    </citation>
    <scope>NUCLEOTIDE SEQUENCE [LARGE SCALE GENOMIC DNA]</scope>
    <source>
        <strain evidence="9">RVA/Chicken-tc/xxx/BRS/115/xxx/G7P[35]</strain>
    </source>
</reference>
<keyword evidence="1 6" id="KW-0167">Capsid protein</keyword>
<feature type="region of interest" description="Disordered" evidence="8">
    <location>
        <begin position="1"/>
        <end position="81"/>
    </location>
</feature>
<dbReference type="InterPro" id="IPR007779">
    <property type="entry name" value="Rotavirus_VP2"/>
</dbReference>
<evidence type="ECO:0000256" key="3">
    <source>
        <dbReference type="ARBA" id="ARBA00022844"/>
    </source>
</evidence>
<evidence type="ECO:0000256" key="4">
    <source>
        <dbReference type="ARBA" id="ARBA00022884"/>
    </source>
</evidence>
<comment type="function">
    <text evidence="6 7">Inner capsid protein that self-assembles to form an icosahedral capsid with a T=2 symmetry, which consists of 120 copies of VP2, with channels at each of its five-fold vertices. This capsid constitutes the innermost concentric layer of the viral mature particle. It encapsidates the polymerase VP1, the capping enzyme VP3 and the genomic dsRNA, thereby defining the core. The innermost VP2 capsid and the intermediate VP6 capsid remain intact following cell entry to protect the dsRNA from degradation and to prevent unfavorable antiviral responses in the host cell during all the replication cycle of the virus. Nascent transcripts are transcribed within the structural confines of this double-layered particle (DLP) and are extruded through the channels formed by VP2 N-termini. VP2 is required for the replicase activity of VP1 polymerase. Probably recruits a copy of a VP1-VP3 complex, potentially along with a segment of plus-strand RNA, as a decamer of VP2 assembles. May activate the autoinhibited VP1/RNA complex to coordinate packaging and genome replication.</text>
</comment>
<feature type="compositionally biased region" description="Basic residues" evidence="8">
    <location>
        <begin position="1"/>
        <end position="10"/>
    </location>
</feature>
<protein>
    <recommendedName>
        <fullName evidence="6 7">Inner capsid protein VP2</fullName>
    </recommendedName>
</protein>
<evidence type="ECO:0000256" key="1">
    <source>
        <dbReference type="ARBA" id="ARBA00022561"/>
    </source>
</evidence>
<dbReference type="GO" id="GO:0039616">
    <property type="term" value="C:T=2 icosahedral viral capsid"/>
    <property type="evidence" value="ECO:0007669"/>
    <property type="project" value="UniProtKB-UniRule"/>
</dbReference>
<dbReference type="EMBL" id="KJ725018">
    <property type="protein sequence ID" value="AIT39439.1"/>
    <property type="molecule type" value="Genomic_RNA"/>
</dbReference>
<evidence type="ECO:0000256" key="2">
    <source>
        <dbReference type="ARBA" id="ARBA00022611"/>
    </source>
</evidence>
<organism evidence="9 10">
    <name type="scientific">Rotavirus A</name>
    <dbReference type="NCBI Taxonomy" id="28875"/>
    <lineage>
        <taxon>Viruses</taxon>
        <taxon>Riboviria</taxon>
        <taxon>Orthornavirae</taxon>
        <taxon>Duplornaviricota</taxon>
        <taxon>Resentoviricetes</taxon>
        <taxon>Reovirales</taxon>
        <taxon>Sedoreoviridae</taxon>
        <taxon>Rotavirus</taxon>
        <taxon>Rotavirus alphagastroenteritidis</taxon>
    </lineage>
</organism>
<evidence type="ECO:0000313" key="10">
    <source>
        <dbReference type="Proteomes" id="UP000121987"/>
    </source>
</evidence>
<keyword evidence="5 6" id="KW-1153">Inner capsid protein</keyword>
<dbReference type="Pfam" id="PF05087">
    <property type="entry name" value="Rota_VP2"/>
    <property type="match status" value="1"/>
</dbReference>
<dbReference type="GO" id="GO:0003723">
    <property type="term" value="F:RNA binding"/>
    <property type="evidence" value="ECO:0007669"/>
    <property type="project" value="UniProtKB-UniRule"/>
</dbReference>
<keyword evidence="4 6" id="KW-0694">RNA-binding</keyword>
<evidence type="ECO:0000256" key="6">
    <source>
        <dbReference type="HAMAP-Rule" id="MF_04123"/>
    </source>
</evidence>
<feature type="compositionally biased region" description="Basic and acidic residues" evidence="8">
    <location>
        <begin position="12"/>
        <end position="81"/>
    </location>
</feature>
<dbReference type="GO" id="GO:0039625">
    <property type="term" value="C:viral inner capsid"/>
    <property type="evidence" value="ECO:0007669"/>
    <property type="project" value="UniProtKB-UniRule"/>
</dbReference>
<evidence type="ECO:0000313" key="9">
    <source>
        <dbReference type="EMBL" id="AIT39439.1"/>
    </source>
</evidence>